<feature type="signal peptide" evidence="5">
    <location>
        <begin position="1"/>
        <end position="19"/>
    </location>
</feature>
<dbReference type="InterPro" id="IPR001828">
    <property type="entry name" value="ANF_lig-bd_rcpt"/>
</dbReference>
<feature type="domain" description="Receptor ligand binding region" evidence="6">
    <location>
        <begin position="244"/>
        <end position="409"/>
    </location>
</feature>
<accession>A0ABY6MK91</accession>
<dbReference type="Gene3D" id="3.40.50.2300">
    <property type="match status" value="2"/>
</dbReference>
<keyword evidence="2" id="KW-0812">Transmembrane</keyword>
<sequence length="550" mass="61584">MKKYLLLLPAFFILSISLAQSPTPEAYRQAMSQMSAKYYWEAIPLFRQFLDEDEYGNLSYYAALHLGEAALGANQPGQAVEALLPIASKNWAKSDESKYLLAVAYFKNQQNLEALKLIKLIRKDQIMKMAENATYENLKQVSSSFMVANMEEFKENAGFRAALKDVLESQNILSATERAAYYELQGNSTEASTNAVKDQILDVVVILPFTNSDRTNLAGISPSDFVFELYQGIEFQKEKLEQEGVKVNLISFDSKRDLEHLQNLLSDPAIAKADVIVGPIYQEESDLVSNFAETAGIPFVHPLSNLGDRFQQMKYSYLFRPSVNSLAEGIVDGLRSQSWGQKVAIGYSGSSRDTNLAQELQRKLSSAGFQVVSTEQINPRSANDFLQSLGVRVGSEAAAVDQVILLTDDPTIAQPVLGLMESITVSVPTLVMDSWLGFNFANYEMLAFPNFYFVANNTLKFHAEPMKEFRTSYYKKFLSLPSMNTILGAELVNWLSANMSVSKGFDLRRNLDQGAYEPGWLTWGFNFQNSTNNNYVPVFRLEAGELKPLQ</sequence>
<organism evidence="7 8">
    <name type="scientific">Algoriphagus halophytocola</name>
    <dbReference type="NCBI Taxonomy" id="2991499"/>
    <lineage>
        <taxon>Bacteria</taxon>
        <taxon>Pseudomonadati</taxon>
        <taxon>Bacteroidota</taxon>
        <taxon>Cytophagia</taxon>
        <taxon>Cytophagales</taxon>
        <taxon>Cyclobacteriaceae</taxon>
        <taxon>Algoriphagus</taxon>
    </lineage>
</organism>
<dbReference type="EMBL" id="CP110226">
    <property type="protein sequence ID" value="UZD22691.1"/>
    <property type="molecule type" value="Genomic_DNA"/>
</dbReference>
<gene>
    <name evidence="7" type="ORF">OM944_18820</name>
</gene>
<evidence type="ECO:0000256" key="3">
    <source>
        <dbReference type="ARBA" id="ARBA00022989"/>
    </source>
</evidence>
<evidence type="ECO:0000256" key="1">
    <source>
        <dbReference type="ARBA" id="ARBA00004370"/>
    </source>
</evidence>
<keyword evidence="4" id="KW-0472">Membrane</keyword>
<dbReference type="InterPro" id="IPR011990">
    <property type="entry name" value="TPR-like_helical_dom_sf"/>
</dbReference>
<keyword evidence="3" id="KW-1133">Transmembrane helix</keyword>
<name>A0ABY6MK91_9BACT</name>
<reference evidence="7" key="1">
    <citation type="submission" date="2022-10" db="EMBL/GenBank/DDBJ databases">
        <title>Algoriphagus sp. a novel bacteria isolate from halophytes salicornia europaea.</title>
        <authorList>
            <person name="Peng Y."/>
            <person name="Jiang L."/>
            <person name="Lee J."/>
        </authorList>
    </citation>
    <scope>NUCLEOTIDE SEQUENCE</scope>
    <source>
        <strain evidence="7">TR-M5</strain>
    </source>
</reference>
<evidence type="ECO:0000256" key="5">
    <source>
        <dbReference type="SAM" id="SignalP"/>
    </source>
</evidence>
<keyword evidence="5" id="KW-0732">Signal</keyword>
<evidence type="ECO:0000256" key="2">
    <source>
        <dbReference type="ARBA" id="ARBA00022692"/>
    </source>
</evidence>
<dbReference type="CDD" id="cd06268">
    <property type="entry name" value="PBP1_ABC_transporter_LIVBP-like"/>
    <property type="match status" value="1"/>
</dbReference>
<dbReference type="Pfam" id="PF01094">
    <property type="entry name" value="ANF_receptor"/>
    <property type="match status" value="1"/>
</dbReference>
<dbReference type="Gene3D" id="1.25.40.10">
    <property type="entry name" value="Tetratricopeptide repeat domain"/>
    <property type="match status" value="1"/>
</dbReference>
<feature type="chain" id="PRO_5046093880" evidence="5">
    <location>
        <begin position="20"/>
        <end position="550"/>
    </location>
</feature>
<evidence type="ECO:0000313" key="8">
    <source>
        <dbReference type="Proteomes" id="UP001163156"/>
    </source>
</evidence>
<comment type="subcellular location">
    <subcellularLocation>
        <location evidence="1">Membrane</location>
    </subcellularLocation>
</comment>
<proteinExistence type="predicted"/>
<evidence type="ECO:0000313" key="7">
    <source>
        <dbReference type="EMBL" id="UZD22691.1"/>
    </source>
</evidence>
<evidence type="ECO:0000259" key="6">
    <source>
        <dbReference type="Pfam" id="PF01094"/>
    </source>
</evidence>
<dbReference type="SUPFAM" id="SSF53822">
    <property type="entry name" value="Periplasmic binding protein-like I"/>
    <property type="match status" value="1"/>
</dbReference>
<protein>
    <submittedName>
        <fullName evidence="7">ABC transporter substrate-binding protein</fullName>
    </submittedName>
</protein>
<evidence type="ECO:0000256" key="4">
    <source>
        <dbReference type="ARBA" id="ARBA00023136"/>
    </source>
</evidence>
<dbReference type="Proteomes" id="UP001163156">
    <property type="component" value="Chromosome"/>
</dbReference>
<dbReference type="InterPro" id="IPR028082">
    <property type="entry name" value="Peripla_BP_I"/>
</dbReference>
<keyword evidence="8" id="KW-1185">Reference proteome</keyword>
<dbReference type="RefSeq" id="WP_264809213.1">
    <property type="nucleotide sequence ID" value="NZ_CP110226.1"/>
</dbReference>